<evidence type="ECO:0000313" key="3">
    <source>
        <dbReference type="EMBL" id="GCO40112.1"/>
    </source>
</evidence>
<evidence type="ECO:0000313" key="6">
    <source>
        <dbReference type="EMBL" id="RRD73882.1"/>
    </source>
</evidence>
<evidence type="ECO:0000313" key="8">
    <source>
        <dbReference type="Proteomes" id="UP000245761"/>
    </source>
</evidence>
<evidence type="ECO:0000313" key="11">
    <source>
        <dbReference type="Proteomes" id="UP000300926"/>
    </source>
</evidence>
<evidence type="ECO:0000313" key="7">
    <source>
        <dbReference type="EMBL" id="RVE16611.1"/>
    </source>
</evidence>
<dbReference type="Proteomes" id="UP000843571">
    <property type="component" value="Unassembled WGS sequence"/>
</dbReference>
<geneLocation type="plasmid" evidence="5">
    <name>unnamed3</name>
</geneLocation>
<dbReference type="EMBL" id="AATJYL010000060">
    <property type="protein sequence ID" value="EFM1448121.1"/>
    <property type="molecule type" value="Genomic_DNA"/>
</dbReference>
<dbReference type="EMBL" id="BFIH01000072">
    <property type="protein sequence ID" value="GCO40112.1"/>
    <property type="molecule type" value="Genomic_DNA"/>
</dbReference>
<dbReference type="Proteomes" id="UP000271008">
    <property type="component" value="Unassembled WGS sequence"/>
</dbReference>
<proteinExistence type="predicted"/>
<evidence type="ECO:0000313" key="10">
    <source>
        <dbReference type="Proteomes" id="UP000288459"/>
    </source>
</evidence>
<dbReference type="EMBL" id="QEMT01000016">
    <property type="protein sequence ID" value="PWH61130.1"/>
    <property type="molecule type" value="Genomic_DNA"/>
</dbReference>
<protein>
    <submittedName>
        <fullName evidence="5">DdrA</fullName>
    </submittedName>
</protein>
<gene>
    <name evidence="7" type="ORF">CIG67_01345</name>
    <name evidence="5" type="ORF">DD762_11735</name>
    <name evidence="6" type="ORF">EIA08_17920</name>
    <name evidence="3" type="ORF">ExPECSC038_03858</name>
    <name evidence="2" type="ORF">HEP34_004558</name>
    <name evidence="4" type="ORF">HIE29_004870</name>
</gene>
<reference evidence="6 9" key="5">
    <citation type="submission" date="2018-11" db="EMBL/GenBank/DDBJ databases">
        <title>Enterobacteriaceae from Patient.</title>
        <authorList>
            <person name="Shen C."/>
            <person name="Yang Y."/>
            <person name="Tian G."/>
        </authorList>
    </citation>
    <scope>NUCLEOTIDE SEQUENCE [LARGE SCALE GENOMIC DNA]</scope>
    <source>
        <strain evidence="6 9">GBGD28</strain>
    </source>
</reference>
<dbReference type="EMBL" id="NPIM01000043">
    <property type="protein sequence ID" value="RVE16611.1"/>
    <property type="molecule type" value="Genomic_DNA"/>
</dbReference>
<evidence type="ECO:0000313" key="2">
    <source>
        <dbReference type="EMBL" id="EFM1448121.1"/>
    </source>
</evidence>
<keyword evidence="5" id="KW-0614">Plasmid</keyword>
<feature type="region of interest" description="Disordered" evidence="1">
    <location>
        <begin position="44"/>
        <end position="64"/>
    </location>
</feature>
<name>A0A024KXZ1_ECOLX</name>
<dbReference type="Proteomes" id="UP000245761">
    <property type="component" value="Unassembled WGS sequence"/>
</dbReference>
<reference evidence="4" key="2">
    <citation type="journal article" date="2018" name="Genome Biol.">
        <title>SKESA: strategic k-mer extension for scrupulous assemblies.</title>
        <authorList>
            <person name="Souvorov A."/>
            <person name="Agarwala R."/>
            <person name="Lipman D.J."/>
        </authorList>
    </citation>
    <scope>NUCLEOTIDE SEQUENCE [LARGE SCALE GENOMIC DNA]</scope>
    <source>
        <strain evidence="4">C0382</strain>
    </source>
</reference>
<reference evidence="2 12" key="7">
    <citation type="submission" date="2020-04" db="EMBL/GenBank/DDBJ databases">
        <authorList>
            <consortium name="GenomeTrakr network: Whole genome sequencing for foodborne pathogen traceback"/>
        </authorList>
    </citation>
    <scope>NUCLEOTIDE SEQUENCE [LARGE SCALE GENOMIC DNA]</scope>
    <source>
        <strain evidence="2 12">PSU-2464</strain>
    </source>
</reference>
<dbReference type="EMBL" id="DABCJL010000017">
    <property type="protein sequence ID" value="HAH7771334.1"/>
    <property type="molecule type" value="Genomic_DNA"/>
</dbReference>
<evidence type="ECO:0000313" key="5">
    <source>
        <dbReference type="EMBL" id="PWH61130.1"/>
    </source>
</evidence>
<dbReference type="Proteomes" id="UP000288459">
    <property type="component" value="Unassembled WGS sequence"/>
</dbReference>
<reference evidence="7 10" key="1">
    <citation type="submission" date="2017-08" db="EMBL/GenBank/DDBJ databases">
        <title>Sequencing of Escherichia coli CCPM 6219.</title>
        <authorList>
            <person name="Liu S.-L."/>
            <person name="Zhou Y.-J."/>
            <person name="Zhao M.-F."/>
        </authorList>
    </citation>
    <scope>NUCLEOTIDE SEQUENCE [LARGE SCALE GENOMIC DNA]</scope>
    <source>
        <strain evidence="7 10">CCPM 6219</strain>
    </source>
</reference>
<dbReference type="EMBL" id="RQTU01000020">
    <property type="protein sequence ID" value="RRD73882.1"/>
    <property type="molecule type" value="Genomic_DNA"/>
</dbReference>
<organism evidence="5 8">
    <name type="scientific">Escherichia coli</name>
    <dbReference type="NCBI Taxonomy" id="562"/>
    <lineage>
        <taxon>Bacteria</taxon>
        <taxon>Pseudomonadati</taxon>
        <taxon>Pseudomonadota</taxon>
        <taxon>Gammaproteobacteria</taxon>
        <taxon>Enterobacterales</taxon>
        <taxon>Enterobacteriaceae</taxon>
        <taxon>Escherichia</taxon>
    </lineage>
</organism>
<dbReference type="AlphaFoldDB" id="A0A024KXZ1"/>
<evidence type="ECO:0000313" key="9">
    <source>
        <dbReference type="Proteomes" id="UP000271008"/>
    </source>
</evidence>
<feature type="compositionally biased region" description="Basic and acidic residues" evidence="1">
    <location>
        <begin position="54"/>
        <end position="64"/>
    </location>
</feature>
<reference evidence="4" key="6">
    <citation type="submission" date="2020-01" db="EMBL/GenBank/DDBJ databases">
        <authorList>
            <consortium name="NCBI Pathogen Detection Project"/>
        </authorList>
    </citation>
    <scope>NUCLEOTIDE SEQUENCE</scope>
    <source>
        <strain evidence="4">C0382</strain>
    </source>
</reference>
<reference evidence="5 8" key="3">
    <citation type="submission" date="2018-04" db="EMBL/GenBank/DDBJ databases">
        <title>Draft Genomic Sequencing Of Potential Extraintestinal Pathogenic Escherichia coli B8S56 Isolated from Retail Chicken Skin.</title>
        <authorList>
            <person name="Xu A."/>
            <person name="Tilman S."/>
            <person name="Wisser-Parker K."/>
            <person name="Scullen O.J."/>
            <person name="Sommers C."/>
        </authorList>
    </citation>
    <scope>NUCLEOTIDE SEQUENCE [LARGE SCALE GENOMIC DNA]</scope>
    <source>
        <strain evidence="5 8">B8S56</strain>
        <plasmid evidence="5">unnamed3</plasmid>
    </source>
</reference>
<sequence length="121" mass="12943">MTLSAIELMDLSDKLDALMSKAATASGMELLDISDEIDQIMQQMGYGASGGGSGEEKQPSEHDGVPKLVADFLADKFVDQSTDAFIGTLQDLSQYVGTYIDLDQVKQHTAAWIAANIKEAA</sequence>
<accession>A0A024KXZ1</accession>
<dbReference type="Proteomes" id="UP000519182">
    <property type="component" value="Unassembled WGS sequence"/>
</dbReference>
<comment type="caution">
    <text evidence="5">The sequence shown here is derived from an EMBL/GenBank/DDBJ whole genome shotgun (WGS) entry which is preliminary data.</text>
</comment>
<reference evidence="3 11" key="4">
    <citation type="submission" date="2018-04" db="EMBL/GenBank/DDBJ databases">
        <title>Large scale genomics of bovine and human commensal E. coli to reveal the emerging process of EHEC.</title>
        <authorList>
            <person name="Arimizu Y."/>
            <person name="Ogura Y."/>
        </authorList>
    </citation>
    <scope>NUCLEOTIDE SEQUENCE [LARGE SCALE GENOMIC DNA]</scope>
    <source>
        <strain evidence="3 11">ECSC038</strain>
    </source>
</reference>
<evidence type="ECO:0000313" key="12">
    <source>
        <dbReference type="Proteomes" id="UP000519182"/>
    </source>
</evidence>
<dbReference type="RefSeq" id="WP_000175482.1">
    <property type="nucleotide sequence ID" value="NZ_AP022163.1"/>
</dbReference>
<dbReference type="Proteomes" id="UP000300926">
    <property type="component" value="Unassembled WGS sequence"/>
</dbReference>
<evidence type="ECO:0000313" key="4">
    <source>
        <dbReference type="EMBL" id="HAH7771334.1"/>
    </source>
</evidence>
<evidence type="ECO:0000256" key="1">
    <source>
        <dbReference type="SAM" id="MobiDB-lite"/>
    </source>
</evidence>